<accession>X1PTW4</accession>
<protein>
    <submittedName>
        <fullName evidence="1">Uncharacterized protein</fullName>
    </submittedName>
</protein>
<comment type="caution">
    <text evidence="1">The sequence shown here is derived from an EMBL/GenBank/DDBJ whole genome shotgun (WGS) entry which is preliminary data.</text>
</comment>
<proteinExistence type="predicted"/>
<reference evidence="1" key="1">
    <citation type="journal article" date="2014" name="Front. Microbiol.">
        <title>High frequency of phylogenetically diverse reductive dehalogenase-homologous genes in deep subseafloor sedimentary metagenomes.</title>
        <authorList>
            <person name="Kawai M."/>
            <person name="Futagami T."/>
            <person name="Toyoda A."/>
            <person name="Takaki Y."/>
            <person name="Nishi S."/>
            <person name="Hori S."/>
            <person name="Arai W."/>
            <person name="Tsubouchi T."/>
            <person name="Morono Y."/>
            <person name="Uchiyama I."/>
            <person name="Ito T."/>
            <person name="Fujiyama A."/>
            <person name="Inagaki F."/>
            <person name="Takami H."/>
        </authorList>
    </citation>
    <scope>NUCLEOTIDE SEQUENCE</scope>
    <source>
        <strain evidence="1">Expedition CK06-06</strain>
    </source>
</reference>
<name>X1PTW4_9ZZZZ</name>
<sequence length="39" mass="4464">MKRTDKILKTIALGTSREILRLLAEKPLTVGELRKKSKK</sequence>
<dbReference type="Gene3D" id="1.10.10.10">
    <property type="entry name" value="Winged helix-like DNA-binding domain superfamily/Winged helix DNA-binding domain"/>
    <property type="match status" value="1"/>
</dbReference>
<dbReference type="SUPFAM" id="SSF46785">
    <property type="entry name" value="Winged helix' DNA-binding domain"/>
    <property type="match status" value="1"/>
</dbReference>
<evidence type="ECO:0000313" key="1">
    <source>
        <dbReference type="EMBL" id="GAI34309.1"/>
    </source>
</evidence>
<organism evidence="1">
    <name type="scientific">marine sediment metagenome</name>
    <dbReference type="NCBI Taxonomy" id="412755"/>
    <lineage>
        <taxon>unclassified sequences</taxon>
        <taxon>metagenomes</taxon>
        <taxon>ecological metagenomes</taxon>
    </lineage>
</organism>
<dbReference type="InterPro" id="IPR036388">
    <property type="entry name" value="WH-like_DNA-bd_sf"/>
</dbReference>
<gene>
    <name evidence="1" type="ORF">S06H3_47452</name>
</gene>
<dbReference type="AlphaFoldDB" id="X1PTW4"/>
<feature type="non-terminal residue" evidence="1">
    <location>
        <position position="39"/>
    </location>
</feature>
<dbReference type="InterPro" id="IPR036390">
    <property type="entry name" value="WH_DNA-bd_sf"/>
</dbReference>
<dbReference type="EMBL" id="BARV01029805">
    <property type="protein sequence ID" value="GAI34309.1"/>
    <property type="molecule type" value="Genomic_DNA"/>
</dbReference>